<gene>
    <name evidence="2" type="ORF">Cba03nite_16590</name>
</gene>
<accession>A0A8J3JJQ1</accession>
<evidence type="ECO:0000313" key="2">
    <source>
        <dbReference type="EMBL" id="GIF80310.1"/>
    </source>
</evidence>
<keyword evidence="1" id="KW-0812">Transmembrane</keyword>
<comment type="caution">
    <text evidence="2">The sequence shown here is derived from an EMBL/GenBank/DDBJ whole genome shotgun (WGS) entry which is preliminary data.</text>
</comment>
<feature type="transmembrane region" description="Helical" evidence="1">
    <location>
        <begin position="79"/>
        <end position="101"/>
    </location>
</feature>
<keyword evidence="1" id="KW-0472">Membrane</keyword>
<proteinExistence type="predicted"/>
<protein>
    <submittedName>
        <fullName evidence="2">Transglycosylase</fullName>
    </submittedName>
</protein>
<dbReference type="Proteomes" id="UP000601223">
    <property type="component" value="Unassembled WGS sequence"/>
</dbReference>
<feature type="transmembrane region" description="Helical" evidence="1">
    <location>
        <begin position="6"/>
        <end position="24"/>
    </location>
</feature>
<keyword evidence="1" id="KW-1133">Transmembrane helix</keyword>
<dbReference type="EMBL" id="BONF01000009">
    <property type="protein sequence ID" value="GIF80310.1"/>
    <property type="molecule type" value="Genomic_DNA"/>
</dbReference>
<name>A0A8J3JJQ1_9ACTN</name>
<reference evidence="2 3" key="1">
    <citation type="submission" date="2021-01" db="EMBL/GenBank/DDBJ databases">
        <title>Whole genome shotgun sequence of Catellatospora bangladeshensis NBRC 107357.</title>
        <authorList>
            <person name="Komaki H."/>
            <person name="Tamura T."/>
        </authorList>
    </citation>
    <scope>NUCLEOTIDE SEQUENCE [LARGE SCALE GENOMIC DNA]</scope>
    <source>
        <strain evidence="2 3">NBRC 107357</strain>
    </source>
</reference>
<keyword evidence="3" id="KW-1185">Reference proteome</keyword>
<evidence type="ECO:0000256" key="1">
    <source>
        <dbReference type="SAM" id="Phobius"/>
    </source>
</evidence>
<organism evidence="2 3">
    <name type="scientific">Catellatospora bangladeshensis</name>
    <dbReference type="NCBI Taxonomy" id="310355"/>
    <lineage>
        <taxon>Bacteria</taxon>
        <taxon>Bacillati</taxon>
        <taxon>Actinomycetota</taxon>
        <taxon>Actinomycetes</taxon>
        <taxon>Micromonosporales</taxon>
        <taxon>Micromonosporaceae</taxon>
        <taxon>Catellatospora</taxon>
    </lineage>
</organism>
<sequence>MTATGILSAILIGIFIGTLGRLILPGRQDIGVIATGFVGILAALSGTWVARQMGWENTWPARWDWDWVGLHLTWSWAELLTQLVCAVIGIVIAMALTRTFIADDGPVRRRRRRTTT</sequence>
<dbReference type="RefSeq" id="WP_203743736.1">
    <property type="nucleotide sequence ID" value="NZ_BONF01000009.1"/>
</dbReference>
<feature type="transmembrane region" description="Helical" evidence="1">
    <location>
        <begin position="31"/>
        <end position="50"/>
    </location>
</feature>
<evidence type="ECO:0000313" key="3">
    <source>
        <dbReference type="Proteomes" id="UP000601223"/>
    </source>
</evidence>
<dbReference type="AlphaFoldDB" id="A0A8J3JJQ1"/>